<feature type="transmembrane region" description="Helical" evidence="1">
    <location>
        <begin position="211"/>
        <end position="229"/>
    </location>
</feature>
<dbReference type="EMBL" id="BJNY01000002">
    <property type="protein sequence ID" value="GED05049.1"/>
    <property type="molecule type" value="Genomic_DNA"/>
</dbReference>
<keyword evidence="3" id="KW-1185">Reference proteome</keyword>
<dbReference type="InterPro" id="IPR010640">
    <property type="entry name" value="Low_temperature_requirement_A"/>
</dbReference>
<accession>A0A4Y4DIE0</accession>
<feature type="transmembrane region" description="Helical" evidence="1">
    <location>
        <begin position="172"/>
        <end position="191"/>
    </location>
</feature>
<organism evidence="2 3">
    <name type="scientific">Glutamicibacter uratoxydans</name>
    <name type="common">Arthrobacter uratoxydans</name>
    <dbReference type="NCBI Taxonomy" id="43667"/>
    <lineage>
        <taxon>Bacteria</taxon>
        <taxon>Bacillati</taxon>
        <taxon>Actinomycetota</taxon>
        <taxon>Actinomycetes</taxon>
        <taxon>Micrococcales</taxon>
        <taxon>Micrococcaceae</taxon>
        <taxon>Glutamicibacter</taxon>
    </lineage>
</organism>
<feature type="transmembrane region" description="Helical" evidence="1">
    <location>
        <begin position="345"/>
        <end position="378"/>
    </location>
</feature>
<feature type="transmembrane region" description="Helical" evidence="1">
    <location>
        <begin position="59"/>
        <end position="76"/>
    </location>
</feature>
<keyword evidence="1" id="KW-1133">Transmembrane helix</keyword>
<feature type="transmembrane region" description="Helical" evidence="1">
    <location>
        <begin position="311"/>
        <end position="333"/>
    </location>
</feature>
<keyword evidence="1" id="KW-0472">Membrane</keyword>
<comment type="caution">
    <text evidence="2">The sequence shown here is derived from an EMBL/GenBank/DDBJ whole genome shotgun (WGS) entry which is preliminary data.</text>
</comment>
<sequence length="391" mass="42857">MKNPRTGYLSPMRPRNPEEQHRAASPLELFFDLVFVVAVSFSSVQFHHMSVEGHLGSGLLGYLMVFFAIWWSWMNFTWFATSFDTDDWLYRILTFVQMTGVLVLASGAAAAMEDHDFTMITIGYVIMRLALVSQWIRAAANNPELRTTAIRYALGIAIVQAAWIARLFLPETAGFIGFFVLVIAEIAVPVWAESHRATPWNTHHITERYGLFTLILLGESILASANAVVESLHTTQNINLLLMIAGSGLVTAAGMWWIYFSREHHTLITSLRTSLTYGYFHYLIFAAAGAFSVGIEVAIDQAAGESKTTGALAAATLTLPVAVFVIGIWLLVLRSELSRAGNIGFFTGVCVILLGMPLASILPVAFTALGTVICVVVLEIDKAKHLSAAPN</sequence>
<dbReference type="PANTHER" id="PTHR36840:SF1">
    <property type="entry name" value="BLL5714 PROTEIN"/>
    <property type="match status" value="1"/>
</dbReference>
<feature type="transmembrane region" description="Helical" evidence="1">
    <location>
        <begin position="241"/>
        <end position="259"/>
    </location>
</feature>
<evidence type="ECO:0000256" key="1">
    <source>
        <dbReference type="SAM" id="Phobius"/>
    </source>
</evidence>
<protein>
    <submittedName>
        <fullName evidence="2">Putative low temperature requirement protein A</fullName>
    </submittedName>
</protein>
<dbReference type="PANTHER" id="PTHR36840">
    <property type="entry name" value="BLL5714 PROTEIN"/>
    <property type="match status" value="1"/>
</dbReference>
<feature type="transmembrane region" description="Helical" evidence="1">
    <location>
        <begin position="117"/>
        <end position="136"/>
    </location>
</feature>
<evidence type="ECO:0000313" key="3">
    <source>
        <dbReference type="Proteomes" id="UP000316612"/>
    </source>
</evidence>
<name>A0A4Y4DIE0_GLUUR</name>
<feature type="transmembrane region" description="Helical" evidence="1">
    <location>
        <begin position="279"/>
        <end position="299"/>
    </location>
</feature>
<keyword evidence="1" id="KW-0812">Transmembrane</keyword>
<feature type="transmembrane region" description="Helical" evidence="1">
    <location>
        <begin position="148"/>
        <end position="165"/>
    </location>
</feature>
<feature type="transmembrane region" description="Helical" evidence="1">
    <location>
        <begin position="88"/>
        <end position="110"/>
    </location>
</feature>
<dbReference type="Pfam" id="PF06772">
    <property type="entry name" value="LtrA"/>
    <property type="match status" value="1"/>
</dbReference>
<gene>
    <name evidence="2" type="ORF">AUR04nite_05810</name>
</gene>
<proteinExistence type="predicted"/>
<evidence type="ECO:0000313" key="2">
    <source>
        <dbReference type="EMBL" id="GED05049.1"/>
    </source>
</evidence>
<dbReference type="AlphaFoldDB" id="A0A4Y4DIE0"/>
<dbReference type="Proteomes" id="UP000316612">
    <property type="component" value="Unassembled WGS sequence"/>
</dbReference>
<dbReference type="RefSeq" id="WP_246055300.1">
    <property type="nucleotide sequence ID" value="NZ_BAAAJL010000003.1"/>
</dbReference>
<reference evidence="2 3" key="1">
    <citation type="submission" date="2019-06" db="EMBL/GenBank/DDBJ databases">
        <title>Whole genome shotgun sequence of Glutamicibacter uratoxydans NBRC 15515.</title>
        <authorList>
            <person name="Hosoyama A."/>
            <person name="Uohara A."/>
            <person name="Ohji S."/>
            <person name="Ichikawa N."/>
        </authorList>
    </citation>
    <scope>NUCLEOTIDE SEQUENCE [LARGE SCALE GENOMIC DNA]</scope>
    <source>
        <strain evidence="2 3">NBRC 15515</strain>
    </source>
</reference>